<feature type="transmembrane region" description="Helical" evidence="2">
    <location>
        <begin position="35"/>
        <end position="55"/>
    </location>
</feature>
<evidence type="ECO:0008006" key="5">
    <source>
        <dbReference type="Google" id="ProtNLM"/>
    </source>
</evidence>
<keyword evidence="4" id="KW-1185">Reference proteome</keyword>
<dbReference type="EMBL" id="JADBEK010000001">
    <property type="protein sequence ID" value="MBE1588546.1"/>
    <property type="molecule type" value="Genomic_DNA"/>
</dbReference>
<keyword evidence="2" id="KW-1133">Transmembrane helix</keyword>
<feature type="region of interest" description="Disordered" evidence="1">
    <location>
        <begin position="73"/>
        <end position="95"/>
    </location>
</feature>
<accession>A0ABR9M6K8</accession>
<sequence>MTRLLRDTLQEWADETRVPHDLADRALRRRAWKPVGMVVLAVGLVAAIAVSAVGLRGTGADVRDPQATMRAATGVTLPPRPSPAPTDVRTDTEHSPPVKLIAAGRMAVSAYYTTRREEVSDNEQRVVRTWSLYDPRTDGYEQTSWAWVDVAPGLQVAAVLEGELISKRLGILDLNTRQILKWIDLEHPVGSVAWSPDGTRVLATAYSSYPDVAQGKGDDAAPVPGSSPRTGYYIVDVEAGTADYRELPPMGHGMRNDDKPSNINSRQDLGWSLDGTMLWAPTDTRPDRVFYTLDGRQAEWPKGDRYVGYSRISATSPNGRLVLGPNGLPTKITDAGTGQVVGQQRVLQLHAWADDDNVIALGCAGSCESEFKNGLVLVSVDGQRTTQLGANSRSDRDGSWRWVLTPR</sequence>
<evidence type="ECO:0000256" key="2">
    <source>
        <dbReference type="SAM" id="Phobius"/>
    </source>
</evidence>
<keyword evidence="2" id="KW-0472">Membrane</keyword>
<organism evidence="3 4">
    <name type="scientific">Nonomuraea angiospora</name>
    <dbReference type="NCBI Taxonomy" id="46172"/>
    <lineage>
        <taxon>Bacteria</taxon>
        <taxon>Bacillati</taxon>
        <taxon>Actinomycetota</taxon>
        <taxon>Actinomycetes</taxon>
        <taxon>Streptosporangiales</taxon>
        <taxon>Streptosporangiaceae</taxon>
        <taxon>Nonomuraea</taxon>
    </lineage>
</organism>
<gene>
    <name evidence="3" type="ORF">H4W80_006804</name>
</gene>
<dbReference type="SUPFAM" id="SSF82171">
    <property type="entry name" value="DPP6 N-terminal domain-like"/>
    <property type="match status" value="1"/>
</dbReference>
<dbReference type="Proteomes" id="UP000633509">
    <property type="component" value="Unassembled WGS sequence"/>
</dbReference>
<proteinExistence type="predicted"/>
<evidence type="ECO:0000313" key="3">
    <source>
        <dbReference type="EMBL" id="MBE1588546.1"/>
    </source>
</evidence>
<keyword evidence="2" id="KW-0812">Transmembrane</keyword>
<evidence type="ECO:0000313" key="4">
    <source>
        <dbReference type="Proteomes" id="UP000633509"/>
    </source>
</evidence>
<evidence type="ECO:0000256" key="1">
    <source>
        <dbReference type="SAM" id="MobiDB-lite"/>
    </source>
</evidence>
<dbReference type="RefSeq" id="WP_192788750.1">
    <property type="nucleotide sequence ID" value="NZ_JADBEK010000001.1"/>
</dbReference>
<protein>
    <recommendedName>
        <fullName evidence="5">WD40 repeat domain-containing protein</fullName>
    </recommendedName>
</protein>
<reference evidence="3 4" key="1">
    <citation type="submission" date="2020-10" db="EMBL/GenBank/DDBJ databases">
        <title>Sequencing the genomes of 1000 actinobacteria strains.</title>
        <authorList>
            <person name="Klenk H.-P."/>
        </authorList>
    </citation>
    <scope>NUCLEOTIDE SEQUENCE [LARGE SCALE GENOMIC DNA]</scope>
    <source>
        <strain evidence="3 4">DSM 43173</strain>
    </source>
</reference>
<name>A0ABR9M6K8_9ACTN</name>
<comment type="caution">
    <text evidence="3">The sequence shown here is derived from an EMBL/GenBank/DDBJ whole genome shotgun (WGS) entry which is preliminary data.</text>
</comment>